<keyword evidence="3" id="KW-1185">Reference proteome</keyword>
<evidence type="ECO:0000313" key="3">
    <source>
        <dbReference type="Proteomes" id="UP000504635"/>
    </source>
</evidence>
<dbReference type="RefSeq" id="XP_030753439.1">
    <property type="nucleotide sequence ID" value="XM_030897579.1"/>
</dbReference>
<feature type="compositionally biased region" description="Basic and acidic residues" evidence="1">
    <location>
        <begin position="55"/>
        <end position="65"/>
    </location>
</feature>
<feature type="domain" description="C2H2-type" evidence="2">
    <location>
        <begin position="39"/>
        <end position="61"/>
    </location>
</feature>
<dbReference type="GeneID" id="115880367"/>
<evidence type="ECO:0000256" key="1">
    <source>
        <dbReference type="SAM" id="MobiDB-lite"/>
    </source>
</evidence>
<organism evidence="3 4">
    <name type="scientific">Sitophilus oryzae</name>
    <name type="common">Rice weevil</name>
    <name type="synonym">Curculio oryzae</name>
    <dbReference type="NCBI Taxonomy" id="7048"/>
    <lineage>
        <taxon>Eukaryota</taxon>
        <taxon>Metazoa</taxon>
        <taxon>Ecdysozoa</taxon>
        <taxon>Arthropoda</taxon>
        <taxon>Hexapoda</taxon>
        <taxon>Insecta</taxon>
        <taxon>Pterygota</taxon>
        <taxon>Neoptera</taxon>
        <taxon>Endopterygota</taxon>
        <taxon>Coleoptera</taxon>
        <taxon>Polyphaga</taxon>
        <taxon>Cucujiformia</taxon>
        <taxon>Curculionidae</taxon>
        <taxon>Dryophthorinae</taxon>
        <taxon>Sitophilus</taxon>
    </lineage>
</organism>
<dbReference type="PROSITE" id="PS00028">
    <property type="entry name" value="ZINC_FINGER_C2H2_1"/>
    <property type="match status" value="1"/>
</dbReference>
<feature type="region of interest" description="Disordered" evidence="1">
    <location>
        <begin position="55"/>
        <end position="81"/>
    </location>
</feature>
<protein>
    <submittedName>
        <fullName evidence="4">Uncharacterized protein LOC115880367</fullName>
    </submittedName>
</protein>
<dbReference type="OrthoDB" id="434647at2759"/>
<evidence type="ECO:0000313" key="4">
    <source>
        <dbReference type="RefSeq" id="XP_030753439.1"/>
    </source>
</evidence>
<dbReference type="AlphaFoldDB" id="A0A6J2XS37"/>
<name>A0A6J2XS37_SITOR</name>
<dbReference type="InParanoid" id="A0A6J2XS37"/>
<gene>
    <name evidence="4" type="primary">LOC115880367</name>
</gene>
<accession>A0A6J2XS37</accession>
<dbReference type="Proteomes" id="UP000504635">
    <property type="component" value="Unplaced"/>
</dbReference>
<dbReference type="KEGG" id="soy:115880367"/>
<evidence type="ECO:0000259" key="2">
    <source>
        <dbReference type="PROSITE" id="PS00028"/>
    </source>
</evidence>
<sequence length="210" mass="25169">MSVKTDEEGSCIFCGKYDSTLEIHIQTQSHNRTAKRLFCHFCNLQFFSDSERRQHRELEDHDKKSMQRCNHPLFNPRPENPQEELDQALKNLVYYLYYSNAYPYYINLEYIEYYSEKIKSNKDFQFSMKDVYIASPLESILRQDQMILLNRDEEANSTRIQVLKKLEGLLNAIIVISENIVKDNLHLLTKFVQNWIIDFYDKFGRRNNLD</sequence>
<dbReference type="InterPro" id="IPR013087">
    <property type="entry name" value="Znf_C2H2_type"/>
</dbReference>
<proteinExistence type="predicted"/>
<reference evidence="4" key="1">
    <citation type="submission" date="2025-08" db="UniProtKB">
        <authorList>
            <consortium name="RefSeq"/>
        </authorList>
    </citation>
    <scope>IDENTIFICATION</scope>
    <source>
        <tissue evidence="4">Gonads</tissue>
    </source>
</reference>